<dbReference type="EMBL" id="BAABJM010000001">
    <property type="protein sequence ID" value="GAA5043644.1"/>
    <property type="molecule type" value="Genomic_DNA"/>
</dbReference>
<comment type="cofactor">
    <cofactor evidence="1">
        <name>pantetheine 4'-phosphate</name>
        <dbReference type="ChEBI" id="CHEBI:47942"/>
    </cofactor>
</comment>
<dbReference type="InterPro" id="IPR010071">
    <property type="entry name" value="AA_adenyl_dom"/>
</dbReference>
<reference evidence="6" key="1">
    <citation type="journal article" date="2019" name="Int. J. Syst. Evol. Microbiol.">
        <title>The Global Catalogue of Microorganisms (GCM) 10K type strain sequencing project: providing services to taxonomists for standard genome sequencing and annotation.</title>
        <authorList>
            <consortium name="The Broad Institute Genomics Platform"/>
            <consortium name="The Broad Institute Genome Sequencing Center for Infectious Disease"/>
            <person name="Wu L."/>
            <person name="Ma J."/>
        </authorList>
    </citation>
    <scope>NUCLEOTIDE SEQUENCE [LARGE SCALE GENOMIC DNA]</scope>
    <source>
        <strain evidence="6">JCM 18298</strain>
    </source>
</reference>
<evidence type="ECO:0000256" key="2">
    <source>
        <dbReference type="ARBA" id="ARBA00022450"/>
    </source>
</evidence>
<evidence type="ECO:0000256" key="1">
    <source>
        <dbReference type="ARBA" id="ARBA00001957"/>
    </source>
</evidence>
<dbReference type="Pfam" id="PF00668">
    <property type="entry name" value="Condensation"/>
    <property type="match status" value="1"/>
</dbReference>
<dbReference type="InterPro" id="IPR025110">
    <property type="entry name" value="AMP-bd_C"/>
</dbReference>
<evidence type="ECO:0000313" key="6">
    <source>
        <dbReference type="Proteomes" id="UP001500603"/>
    </source>
</evidence>
<dbReference type="InterPro" id="IPR036736">
    <property type="entry name" value="ACP-like_sf"/>
</dbReference>
<dbReference type="Gene3D" id="3.40.50.1820">
    <property type="entry name" value="alpha/beta hydrolase"/>
    <property type="match status" value="1"/>
</dbReference>
<dbReference type="CDD" id="cd05930">
    <property type="entry name" value="A_NRPS"/>
    <property type="match status" value="1"/>
</dbReference>
<dbReference type="InterPro" id="IPR020806">
    <property type="entry name" value="PKS_PP-bd"/>
</dbReference>
<protein>
    <recommendedName>
        <fullName evidence="4">Carrier domain-containing protein</fullName>
    </recommendedName>
</protein>
<dbReference type="NCBIfam" id="TIGR01733">
    <property type="entry name" value="AA-adenyl-dom"/>
    <property type="match status" value="1"/>
</dbReference>
<proteinExistence type="predicted"/>
<dbReference type="PANTHER" id="PTHR45527">
    <property type="entry name" value="NONRIBOSOMAL PEPTIDE SYNTHETASE"/>
    <property type="match status" value="1"/>
</dbReference>
<dbReference type="Pfam" id="PF00501">
    <property type="entry name" value="AMP-binding"/>
    <property type="match status" value="2"/>
</dbReference>
<keyword evidence="3" id="KW-0597">Phosphoprotein</keyword>
<organism evidence="5 6">
    <name type="scientific">Nocardia callitridis</name>
    <dbReference type="NCBI Taxonomy" id="648753"/>
    <lineage>
        <taxon>Bacteria</taxon>
        <taxon>Bacillati</taxon>
        <taxon>Actinomycetota</taxon>
        <taxon>Actinomycetes</taxon>
        <taxon>Mycobacteriales</taxon>
        <taxon>Nocardiaceae</taxon>
        <taxon>Nocardia</taxon>
    </lineage>
</organism>
<dbReference type="Gene3D" id="3.30.300.30">
    <property type="match status" value="1"/>
</dbReference>
<dbReference type="InterPro" id="IPR001242">
    <property type="entry name" value="Condensation_dom"/>
</dbReference>
<dbReference type="InterPro" id="IPR000873">
    <property type="entry name" value="AMP-dep_synth/lig_dom"/>
</dbReference>
<keyword evidence="6" id="KW-1185">Reference proteome</keyword>
<dbReference type="InterPro" id="IPR045851">
    <property type="entry name" value="AMP-bd_C_sf"/>
</dbReference>
<dbReference type="Pfam" id="PF13193">
    <property type="entry name" value="AMP-binding_C"/>
    <property type="match status" value="1"/>
</dbReference>
<name>A0ABP9JW49_9NOCA</name>
<dbReference type="InterPro" id="IPR042099">
    <property type="entry name" value="ANL_N_sf"/>
</dbReference>
<gene>
    <name evidence="5" type="ORF">GCM10023318_05480</name>
</gene>
<evidence type="ECO:0000313" key="5">
    <source>
        <dbReference type="EMBL" id="GAA5043644.1"/>
    </source>
</evidence>
<dbReference type="Gene3D" id="3.30.559.10">
    <property type="entry name" value="Chloramphenicol acetyltransferase-like domain"/>
    <property type="match status" value="1"/>
</dbReference>
<dbReference type="Gene3D" id="3.30.559.30">
    <property type="entry name" value="Nonribosomal peptide synthetase, condensation domain"/>
    <property type="match status" value="1"/>
</dbReference>
<dbReference type="SUPFAM" id="SSF47336">
    <property type="entry name" value="ACP-like"/>
    <property type="match status" value="1"/>
</dbReference>
<keyword evidence="2" id="KW-0596">Phosphopantetheine</keyword>
<feature type="domain" description="Carrier" evidence="4">
    <location>
        <begin position="953"/>
        <end position="1028"/>
    </location>
</feature>
<dbReference type="SMART" id="SM00823">
    <property type="entry name" value="PKS_PP"/>
    <property type="match status" value="1"/>
</dbReference>
<dbReference type="SUPFAM" id="SSF52777">
    <property type="entry name" value="CoA-dependent acyltransferases"/>
    <property type="match status" value="2"/>
</dbReference>
<dbReference type="InterPro" id="IPR009081">
    <property type="entry name" value="PP-bd_ACP"/>
</dbReference>
<evidence type="ECO:0000259" key="4">
    <source>
        <dbReference type="PROSITE" id="PS50075"/>
    </source>
</evidence>
<sequence length="1426" mass="152029">MLSHGQRRAWFLQSRDPADVTLNHGVAYRISGDLDTERLRGAVTTVIARHEILRTTYDLASDGDPRQLVADDTAPAWQEYDLTELAEGSRARRLEVLARRELARPFRLNAETPLRFTLVHTGAGEFVFLMVVHTICWDEHSSVLFGDELAAAYRGGLALSSDSPAQFHEVASLVDEPDEAAVEYWRRAVRPLPELLELPGAPVSAPARTERCVRELPSPLVDRVRAFAAAQAGTPMSVLLSAFQAVIHRYTGAVDFLVAVPVSTRAPESDSVIGYFGNTLLVRARVRPNDSFATFAATVAESWHDAFAHRSVGIDRVVHEVNPHRFAGRDGLEQLVRVGFAVRDEPHGRTLSDGAITAEPIELGGPASAVALTLTVVTGARGTRLEAKYRGDRLDDRLVERLLAHYERLLTHALSGSDCRIGDLDLFDAEERARIMGRSHGELVDTPPTTLTALLQQRATDAPDAVAILVPAGTEAGADLAVTYGQLHRRANRLARWLIGCGIGTEDLVALRLDNSLEFVVAVLAVLKSGAAYLPVDPNDPHERRRELDRDAEPTLLFDPDTLAAAEHAARTLSDTYLADEERVRPLRPGNLAYVIYTSGSTGRPKGVQVAHAAIAEHVLGFGVEGGILASDTLVQSVPVGFDAALLDLFVTLTVGARLVIPKPGAFGDLRYVADLVARLGVTVLHMVPSTLSTLLLLPEVSEWRRLRYVPVGGEALLGELADRFARTFDAELRNYYGPTEAVVAATHRIVEGPQGAGVVSIGVPNRNVCVYLLDARLHPVADGVIGEIYVGGNQVARGYLNRRGLSAHSFVADPFGRGQRLYRTGDLARRCADGGLEFIGRADDQVKVRGYRVELGEVRSVLSGHPGVADVAVIAVDDAAVGTMLAAYLVPTGTGEPTDLDGVRAHAAKLLPEYMRPSAYSVLDRIPLTGNGKLDRAALPAPVRGPASTFREPATEVEARIAERFEEILGVAVVGAQDSFFELGGHSLLANRLLPWIQDEFGVELDVRAVFDAPTVADLATLVEATPVLTRATMTADERERLLGEWSSGVELSEVSAVDVLVRRGRTVPGIRPAVRCGGDSLTYGRLFAAFDDFCGEMFPRKGFGSTVAGASAAEAALGDAVVRATGARRRSGGGLRDRATRCLEAGASRQRGSGAEDSASLEGVVALLARLGGPGRDRAGLAQTVAEAALTAAVADRRAVAAECRGGCVDPALGSADVRLIAAPWGDRGVAVELFAALADGATLLIATAAELADPALLADLMRTHAVTHLVADPDTAAAVARAAGEGAALAAVRRWDLTGRRPAAGLADRLLAVSPESVSTIAYTPPAYLGPVARGPLDGTARTRPIPGARVLVLDADRQPVTPGVVGDIYVGGAALHPHPEAPTDSRITDPVIADTQLHRTGDRAWWTPDGWLILLDSIEEAD</sequence>
<dbReference type="Pfam" id="PF00550">
    <property type="entry name" value="PP-binding"/>
    <property type="match status" value="1"/>
</dbReference>
<dbReference type="PANTHER" id="PTHR45527:SF1">
    <property type="entry name" value="FATTY ACID SYNTHASE"/>
    <property type="match status" value="1"/>
</dbReference>
<dbReference type="SUPFAM" id="SSF56801">
    <property type="entry name" value="Acetyl-CoA synthetase-like"/>
    <property type="match status" value="2"/>
</dbReference>
<dbReference type="InterPro" id="IPR020845">
    <property type="entry name" value="AMP-binding_CS"/>
</dbReference>
<accession>A0ABP9JW49</accession>
<dbReference type="PROSITE" id="PS00455">
    <property type="entry name" value="AMP_BINDING"/>
    <property type="match status" value="1"/>
</dbReference>
<evidence type="ECO:0000256" key="3">
    <source>
        <dbReference type="ARBA" id="ARBA00022553"/>
    </source>
</evidence>
<dbReference type="PROSITE" id="PS50075">
    <property type="entry name" value="CARRIER"/>
    <property type="match status" value="1"/>
</dbReference>
<dbReference type="InterPro" id="IPR023213">
    <property type="entry name" value="CAT-like_dom_sf"/>
</dbReference>
<comment type="caution">
    <text evidence="5">The sequence shown here is derived from an EMBL/GenBank/DDBJ whole genome shotgun (WGS) entry which is preliminary data.</text>
</comment>
<dbReference type="Proteomes" id="UP001500603">
    <property type="component" value="Unassembled WGS sequence"/>
</dbReference>
<dbReference type="Gene3D" id="3.40.50.12780">
    <property type="entry name" value="N-terminal domain of ligase-like"/>
    <property type="match status" value="2"/>
</dbReference>
<dbReference type="InterPro" id="IPR029058">
    <property type="entry name" value="AB_hydrolase_fold"/>
</dbReference>